<dbReference type="EMBL" id="MU006106">
    <property type="protein sequence ID" value="KAF2835850.1"/>
    <property type="molecule type" value="Genomic_DNA"/>
</dbReference>
<organism evidence="1 2">
    <name type="scientific">Patellaria atrata CBS 101060</name>
    <dbReference type="NCBI Taxonomy" id="1346257"/>
    <lineage>
        <taxon>Eukaryota</taxon>
        <taxon>Fungi</taxon>
        <taxon>Dikarya</taxon>
        <taxon>Ascomycota</taxon>
        <taxon>Pezizomycotina</taxon>
        <taxon>Dothideomycetes</taxon>
        <taxon>Dothideomycetes incertae sedis</taxon>
        <taxon>Patellariales</taxon>
        <taxon>Patellariaceae</taxon>
        <taxon>Patellaria</taxon>
    </lineage>
</organism>
<evidence type="ECO:0000313" key="2">
    <source>
        <dbReference type="Proteomes" id="UP000799429"/>
    </source>
</evidence>
<name>A0A9P4S622_9PEZI</name>
<keyword evidence="2" id="KW-1185">Reference proteome</keyword>
<gene>
    <name evidence="1" type="ORF">M501DRAFT_987799</name>
</gene>
<dbReference type="Proteomes" id="UP000799429">
    <property type="component" value="Unassembled WGS sequence"/>
</dbReference>
<reference evidence="1" key="1">
    <citation type="journal article" date="2020" name="Stud. Mycol.">
        <title>101 Dothideomycetes genomes: a test case for predicting lifestyles and emergence of pathogens.</title>
        <authorList>
            <person name="Haridas S."/>
            <person name="Albert R."/>
            <person name="Binder M."/>
            <person name="Bloem J."/>
            <person name="Labutti K."/>
            <person name="Salamov A."/>
            <person name="Andreopoulos B."/>
            <person name="Baker S."/>
            <person name="Barry K."/>
            <person name="Bills G."/>
            <person name="Bluhm B."/>
            <person name="Cannon C."/>
            <person name="Castanera R."/>
            <person name="Culley D."/>
            <person name="Daum C."/>
            <person name="Ezra D."/>
            <person name="Gonzalez J."/>
            <person name="Henrissat B."/>
            <person name="Kuo A."/>
            <person name="Liang C."/>
            <person name="Lipzen A."/>
            <person name="Lutzoni F."/>
            <person name="Magnuson J."/>
            <person name="Mondo S."/>
            <person name="Nolan M."/>
            <person name="Ohm R."/>
            <person name="Pangilinan J."/>
            <person name="Park H.-J."/>
            <person name="Ramirez L."/>
            <person name="Alfaro M."/>
            <person name="Sun H."/>
            <person name="Tritt A."/>
            <person name="Yoshinaga Y."/>
            <person name="Zwiers L.-H."/>
            <person name="Turgeon B."/>
            <person name="Goodwin S."/>
            <person name="Spatafora J."/>
            <person name="Crous P."/>
            <person name="Grigoriev I."/>
        </authorList>
    </citation>
    <scope>NUCLEOTIDE SEQUENCE</scope>
    <source>
        <strain evidence="1">CBS 101060</strain>
    </source>
</reference>
<sequence length="180" mass="20636">MFHLEFEYHHPPSSPLPGDIIIYAPSDEEVTEIKSLACSSDEAEDFDFQKWDLAWDQWEPKMFDEERTNIAGCNSSQDYTLPSSEQVSWVLSFLSPSVDTLDSSVHYHLKVRDTHEEQELGDLSDDEDFCFFNDPVDYLDKTLVAEMKVEKSLGTGNLGSHKRAGKFRPKYIQDLNVTCT</sequence>
<dbReference type="AlphaFoldDB" id="A0A9P4S622"/>
<accession>A0A9P4S622</accession>
<evidence type="ECO:0000313" key="1">
    <source>
        <dbReference type="EMBL" id="KAF2835850.1"/>
    </source>
</evidence>
<protein>
    <submittedName>
        <fullName evidence="1">Uncharacterized protein</fullName>
    </submittedName>
</protein>
<comment type="caution">
    <text evidence="1">The sequence shown here is derived from an EMBL/GenBank/DDBJ whole genome shotgun (WGS) entry which is preliminary data.</text>
</comment>
<proteinExistence type="predicted"/>